<keyword evidence="3" id="KW-1003">Cell membrane</keyword>
<dbReference type="PANTHER" id="PTHR23513:SF6">
    <property type="entry name" value="MAJOR FACILITATOR SUPERFAMILY ASSOCIATED DOMAIN-CONTAINING PROTEIN"/>
    <property type="match status" value="1"/>
</dbReference>
<dbReference type="EMBL" id="FZNR01000003">
    <property type="protein sequence ID" value="SNR53944.1"/>
    <property type="molecule type" value="Genomic_DNA"/>
</dbReference>
<feature type="transmembrane region" description="Helical" evidence="7">
    <location>
        <begin position="383"/>
        <end position="402"/>
    </location>
</feature>
<proteinExistence type="predicted"/>
<feature type="transmembrane region" description="Helical" evidence="7">
    <location>
        <begin position="59"/>
        <end position="81"/>
    </location>
</feature>
<feature type="transmembrane region" description="Helical" evidence="7">
    <location>
        <begin position="93"/>
        <end position="120"/>
    </location>
</feature>
<organism evidence="9 10">
    <name type="scientific">Actinoplanes regularis</name>
    <dbReference type="NCBI Taxonomy" id="52697"/>
    <lineage>
        <taxon>Bacteria</taxon>
        <taxon>Bacillati</taxon>
        <taxon>Actinomycetota</taxon>
        <taxon>Actinomycetes</taxon>
        <taxon>Micromonosporales</taxon>
        <taxon>Micromonosporaceae</taxon>
        <taxon>Actinoplanes</taxon>
    </lineage>
</organism>
<keyword evidence="6 7" id="KW-0472">Membrane</keyword>
<evidence type="ECO:0000256" key="2">
    <source>
        <dbReference type="ARBA" id="ARBA00022448"/>
    </source>
</evidence>
<protein>
    <submittedName>
        <fullName evidence="9">Predicted arabinose efflux permease, MFS family</fullName>
    </submittedName>
</protein>
<dbReference type="CDD" id="cd06173">
    <property type="entry name" value="MFS_MefA_like"/>
    <property type="match status" value="1"/>
</dbReference>
<feature type="domain" description="Major facilitator superfamily (MFS) profile" evidence="8">
    <location>
        <begin position="1"/>
        <end position="408"/>
    </location>
</feature>
<evidence type="ECO:0000256" key="6">
    <source>
        <dbReference type="ARBA" id="ARBA00023136"/>
    </source>
</evidence>
<dbReference type="InterPro" id="IPR020846">
    <property type="entry name" value="MFS_dom"/>
</dbReference>
<evidence type="ECO:0000313" key="9">
    <source>
        <dbReference type="EMBL" id="SNR53944.1"/>
    </source>
</evidence>
<evidence type="ECO:0000259" key="8">
    <source>
        <dbReference type="PROSITE" id="PS50850"/>
    </source>
</evidence>
<dbReference type="InterPro" id="IPR036259">
    <property type="entry name" value="MFS_trans_sf"/>
</dbReference>
<feature type="transmembrane region" description="Helical" evidence="7">
    <location>
        <begin position="21"/>
        <end position="47"/>
    </location>
</feature>
<feature type="transmembrane region" description="Helical" evidence="7">
    <location>
        <begin position="168"/>
        <end position="193"/>
    </location>
</feature>
<dbReference type="GO" id="GO:0005886">
    <property type="term" value="C:plasma membrane"/>
    <property type="evidence" value="ECO:0007669"/>
    <property type="project" value="UniProtKB-SubCell"/>
</dbReference>
<dbReference type="InterPro" id="IPR010290">
    <property type="entry name" value="TM_effector"/>
</dbReference>
<dbReference type="InterPro" id="IPR022324">
    <property type="entry name" value="Bacilysin_exporter_BacE_put"/>
</dbReference>
<keyword evidence="2" id="KW-0813">Transport</keyword>
<feature type="transmembrane region" description="Helical" evidence="7">
    <location>
        <begin position="293"/>
        <end position="312"/>
    </location>
</feature>
<evidence type="ECO:0000256" key="1">
    <source>
        <dbReference type="ARBA" id="ARBA00004651"/>
    </source>
</evidence>
<feature type="transmembrane region" description="Helical" evidence="7">
    <location>
        <begin position="358"/>
        <end position="377"/>
    </location>
</feature>
<evidence type="ECO:0000256" key="3">
    <source>
        <dbReference type="ARBA" id="ARBA00022475"/>
    </source>
</evidence>
<dbReference type="PROSITE" id="PS50850">
    <property type="entry name" value="MFS"/>
    <property type="match status" value="1"/>
</dbReference>
<dbReference type="SUPFAM" id="SSF103473">
    <property type="entry name" value="MFS general substrate transporter"/>
    <property type="match status" value="1"/>
</dbReference>
<evidence type="ECO:0000313" key="10">
    <source>
        <dbReference type="Proteomes" id="UP000198415"/>
    </source>
</evidence>
<keyword evidence="5 7" id="KW-1133">Transmembrane helix</keyword>
<accession>A0A238X6H8</accession>
<gene>
    <name evidence="9" type="ORF">SAMN06264365_10372</name>
</gene>
<dbReference type="OrthoDB" id="9815525at2"/>
<reference evidence="9 10" key="1">
    <citation type="submission" date="2017-06" db="EMBL/GenBank/DDBJ databases">
        <authorList>
            <person name="Kim H.J."/>
            <person name="Triplett B.A."/>
        </authorList>
    </citation>
    <scope>NUCLEOTIDE SEQUENCE [LARGE SCALE GENOMIC DNA]</scope>
    <source>
        <strain evidence="9 10">DSM 43151</strain>
    </source>
</reference>
<dbReference type="Proteomes" id="UP000198415">
    <property type="component" value="Unassembled WGS sequence"/>
</dbReference>
<comment type="subcellular location">
    <subcellularLocation>
        <location evidence="1">Cell membrane</location>
        <topology evidence="1">Multi-pass membrane protein</topology>
    </subcellularLocation>
</comment>
<dbReference type="GO" id="GO:0022857">
    <property type="term" value="F:transmembrane transporter activity"/>
    <property type="evidence" value="ECO:0007669"/>
    <property type="project" value="InterPro"/>
</dbReference>
<dbReference type="PANTHER" id="PTHR23513">
    <property type="entry name" value="INTEGRAL MEMBRANE EFFLUX PROTEIN-RELATED"/>
    <property type="match status" value="1"/>
</dbReference>
<dbReference type="PRINTS" id="PR01988">
    <property type="entry name" value="EXPORTERBACE"/>
</dbReference>
<evidence type="ECO:0000256" key="5">
    <source>
        <dbReference type="ARBA" id="ARBA00022989"/>
    </source>
</evidence>
<feature type="transmembrane region" description="Helical" evidence="7">
    <location>
        <begin position="318"/>
        <end position="337"/>
    </location>
</feature>
<feature type="transmembrane region" description="Helical" evidence="7">
    <location>
        <begin position="261"/>
        <end position="281"/>
    </location>
</feature>
<name>A0A238X6H8_9ACTN</name>
<evidence type="ECO:0000256" key="4">
    <source>
        <dbReference type="ARBA" id="ARBA00022692"/>
    </source>
</evidence>
<dbReference type="Pfam" id="PF05977">
    <property type="entry name" value="MFS_3"/>
    <property type="match status" value="1"/>
</dbReference>
<dbReference type="AlphaFoldDB" id="A0A238X6H8"/>
<evidence type="ECO:0000256" key="7">
    <source>
        <dbReference type="SAM" id="Phobius"/>
    </source>
</evidence>
<keyword evidence="10" id="KW-1185">Reference proteome</keyword>
<feature type="transmembrane region" description="Helical" evidence="7">
    <location>
        <begin position="229"/>
        <end position="249"/>
    </location>
</feature>
<dbReference type="RefSeq" id="WP_089292739.1">
    <property type="nucleotide sequence ID" value="NZ_BOMU01000040.1"/>
</dbReference>
<dbReference type="Gene3D" id="1.20.1250.20">
    <property type="entry name" value="MFS general substrate transporter like domains"/>
    <property type="match status" value="1"/>
</dbReference>
<sequence>MNVDTIPEKQGKERSSAFWRYWAASTISTTGSGATSLALPLVALTVLDVSNFEMGVLTAVGYAAIIVMGLPAGVIAQRFALRSLQVSMDLFRFAAIATIPLAAWWDMLTLPHLLVVAFFVGMANNVFDVANSTFLPGIVPTSQLIARNGLMSSTVATTQLVGPSLGGLLVQAVGAAFTMVIDAISYLVSALLLSSIRITGTRPPISRKPLFREMGTGLRFVFSHPIIRVAALYATAVNFANGVIFAVLAPFLVRTLGLEPAFVGLVFALDGVGSVLGAAVTARVARRFGTAPALLLTATAGAVFVLAMPLAVTGYAPAIFGFGLGAFAFSAVVASVITRTHRQTASPPELLSRVMASVRFVSWSVIPIGSVTAGLLAEVWSPRVALVEACVAVFIGTLLLWFSPVRGLRELSDLDSQQAVAQPLPH</sequence>
<keyword evidence="4 7" id="KW-0812">Transmembrane</keyword>